<evidence type="ECO:0000313" key="2">
    <source>
        <dbReference type="Proteomes" id="UP000017184"/>
    </source>
</evidence>
<gene>
    <name evidence="1" type="ORF">Cenrod_0476</name>
</gene>
<proteinExistence type="predicted"/>
<sequence>MFGQEISTSPRRLFTTARFCWVIERAQTTIPSGIYCDIVSDRKRENHAKSTGYATFGGLKIEPLSCDFHEIMHKMPHYTPIFSF</sequence>
<keyword evidence="2" id="KW-1185">Reference proteome</keyword>
<organism evidence="1 2">
    <name type="scientific">Candidatus Symbiobacter mobilis CR</name>
    <dbReference type="NCBI Taxonomy" id="946483"/>
    <lineage>
        <taxon>Bacteria</taxon>
        <taxon>Pseudomonadati</taxon>
        <taxon>Pseudomonadota</taxon>
        <taxon>Betaproteobacteria</taxon>
        <taxon>Burkholderiales</taxon>
        <taxon>Comamonadaceae</taxon>
    </lineage>
</organism>
<protein>
    <submittedName>
        <fullName evidence="1">Uncharacterized protein</fullName>
    </submittedName>
</protein>
<evidence type="ECO:0000313" key="1">
    <source>
        <dbReference type="EMBL" id="AGX86591.1"/>
    </source>
</evidence>
<reference evidence="1 2" key="1">
    <citation type="journal article" date="2013" name="Genome Biol.">
        <title>Genomic analysis reveals key aspects of prokaryotic symbiosis in the phototrophic consortium "Chlorochromatium aggregatum".</title>
        <authorList>
            <person name="Liu Z."/>
            <person name="Muller J."/>
            <person name="Li T."/>
            <person name="Alvey R.M."/>
            <person name="Vogl K."/>
            <person name="Frigaard N.U."/>
            <person name="Rockwell N.C."/>
            <person name="Boyd E.S."/>
            <person name="Tomsho L.P."/>
            <person name="Schuster S.C."/>
            <person name="Henke P."/>
            <person name="Rohde M."/>
            <person name="Overmann J."/>
            <person name="Bryant D.A."/>
        </authorList>
    </citation>
    <scope>NUCLEOTIDE SEQUENCE [LARGE SCALE GENOMIC DNA]</scope>
    <source>
        <strain evidence="1">CR</strain>
    </source>
</reference>
<dbReference type="EMBL" id="CP004885">
    <property type="protein sequence ID" value="AGX86591.1"/>
    <property type="molecule type" value="Genomic_DNA"/>
</dbReference>
<accession>U5N502</accession>
<name>U5N502_9BURK</name>
<dbReference type="AlphaFoldDB" id="U5N502"/>
<dbReference type="HOGENOM" id="CLU_2521487_0_0_4"/>
<dbReference type="STRING" id="946483.Cenrod_0476"/>
<dbReference type="KEGG" id="cbx:Cenrod_0476"/>
<dbReference type="Proteomes" id="UP000017184">
    <property type="component" value="Chromosome"/>
</dbReference>